<dbReference type="InterPro" id="IPR011006">
    <property type="entry name" value="CheY-like_superfamily"/>
</dbReference>
<keyword evidence="4" id="KW-1185">Reference proteome</keyword>
<dbReference type="PROSITE" id="PS50110">
    <property type="entry name" value="RESPONSE_REGULATORY"/>
    <property type="match status" value="1"/>
</dbReference>
<reference evidence="3 4" key="1">
    <citation type="submission" date="2013-09" db="EMBL/GenBank/DDBJ databases">
        <title>Genome sequencing of Phaeobacter antarcticus sp. nov. SM1211.</title>
        <authorList>
            <person name="Zhang X.-Y."/>
            <person name="Liu C."/>
            <person name="Chen X.-L."/>
            <person name="Xie B.-B."/>
            <person name="Qin Q.-L."/>
            <person name="Rong J.-C."/>
            <person name="Zhang Y.-Z."/>
        </authorList>
    </citation>
    <scope>NUCLEOTIDE SEQUENCE [LARGE SCALE GENOMIC DNA]</scope>
    <source>
        <strain evidence="3 4">SM1211</strain>
    </source>
</reference>
<name>A0A2G8REQ3_9RHOB</name>
<dbReference type="Proteomes" id="UP000231259">
    <property type="component" value="Unassembled WGS sequence"/>
</dbReference>
<dbReference type="AlphaFoldDB" id="A0A2G8REQ3"/>
<comment type="caution">
    <text evidence="1">Lacks conserved residue(s) required for the propagation of feature annotation.</text>
</comment>
<organism evidence="3 4">
    <name type="scientific">Puniceibacterium antarcticum</name>
    <dbReference type="NCBI Taxonomy" id="1206336"/>
    <lineage>
        <taxon>Bacteria</taxon>
        <taxon>Pseudomonadati</taxon>
        <taxon>Pseudomonadota</taxon>
        <taxon>Alphaproteobacteria</taxon>
        <taxon>Rhodobacterales</taxon>
        <taxon>Paracoccaceae</taxon>
        <taxon>Puniceibacterium</taxon>
    </lineage>
</organism>
<evidence type="ECO:0000259" key="2">
    <source>
        <dbReference type="PROSITE" id="PS50110"/>
    </source>
</evidence>
<evidence type="ECO:0000256" key="1">
    <source>
        <dbReference type="PROSITE-ProRule" id="PRU00169"/>
    </source>
</evidence>
<accession>A0A2G8REQ3</accession>
<dbReference type="EMBL" id="AWWI01000067">
    <property type="protein sequence ID" value="PIL20076.1"/>
    <property type="molecule type" value="Genomic_DNA"/>
</dbReference>
<sequence>MAGMSGIELQAEMLRRHCAKPVIMMTAYPTSAARQQTMTCGACAFLTKPHDPDALLDAIKAFTA</sequence>
<dbReference type="Gene3D" id="3.40.50.2300">
    <property type="match status" value="1"/>
</dbReference>
<proteinExistence type="predicted"/>
<dbReference type="SUPFAM" id="SSF52172">
    <property type="entry name" value="CheY-like"/>
    <property type="match status" value="1"/>
</dbReference>
<evidence type="ECO:0000313" key="3">
    <source>
        <dbReference type="EMBL" id="PIL20076.1"/>
    </source>
</evidence>
<evidence type="ECO:0000313" key="4">
    <source>
        <dbReference type="Proteomes" id="UP000231259"/>
    </source>
</evidence>
<protein>
    <recommendedName>
        <fullName evidence="2">Response regulatory domain-containing protein</fullName>
    </recommendedName>
</protein>
<dbReference type="OrthoDB" id="9782655at2"/>
<comment type="caution">
    <text evidence="3">The sequence shown here is derived from an EMBL/GenBank/DDBJ whole genome shotgun (WGS) entry which is preliminary data.</text>
</comment>
<dbReference type="Pfam" id="PF00072">
    <property type="entry name" value="Response_reg"/>
    <property type="match status" value="1"/>
</dbReference>
<dbReference type="InterPro" id="IPR001789">
    <property type="entry name" value="Sig_transdc_resp-reg_receiver"/>
</dbReference>
<dbReference type="GO" id="GO:0000160">
    <property type="term" value="P:phosphorelay signal transduction system"/>
    <property type="evidence" value="ECO:0007669"/>
    <property type="project" value="InterPro"/>
</dbReference>
<gene>
    <name evidence="3" type="ORF">P775_11390</name>
</gene>
<feature type="domain" description="Response regulatory" evidence="2">
    <location>
        <begin position="1"/>
        <end position="63"/>
    </location>
</feature>